<dbReference type="InterPro" id="IPR000891">
    <property type="entry name" value="PYR_CT"/>
</dbReference>
<evidence type="ECO:0000256" key="1">
    <source>
        <dbReference type="ARBA" id="ARBA00005143"/>
    </source>
</evidence>
<organism evidence="7 8">
    <name type="scientific">Bradyrhizobium erythrophlei</name>
    <dbReference type="NCBI Taxonomy" id="1437360"/>
    <lineage>
        <taxon>Bacteria</taxon>
        <taxon>Pseudomonadati</taxon>
        <taxon>Pseudomonadota</taxon>
        <taxon>Alphaproteobacteria</taxon>
        <taxon>Hyphomicrobiales</taxon>
        <taxon>Nitrobacteraceae</taxon>
        <taxon>Bradyrhizobium</taxon>
    </lineage>
</organism>
<dbReference type="NCBIfam" id="NF004283">
    <property type="entry name" value="PRK05692.1"/>
    <property type="match status" value="1"/>
</dbReference>
<dbReference type="RefSeq" id="WP_079602687.1">
    <property type="nucleotide sequence ID" value="NZ_LT670817.1"/>
</dbReference>
<sequence>MSDSVRIVEVGPRDGLQNEKTPVSVADRIAFIEALVGAGLHTVEVGAFVSPKAIPQMVNSDQVLRGVNRRSDSEFHVLVPNERGYEAARAAGARVIAVFASASEGFSRANINCGVAESIERFRPVVASARADGIKVRGYISCVLGCPFDGEVKPQAVVDVAKVLWDLGCYEISLGDTIGVGTPLKARHLLRAVAGAVPMANLAMHFHDTYGQALANLYAGMEEGARVIDSAAGGLGGCPYAPGATGNVATEDVVYMLEGMGIATGVDMTKLLGATNEVSRLLSRPPVSRVVSALNAKVRAQS</sequence>
<dbReference type="Gene3D" id="3.20.20.70">
    <property type="entry name" value="Aldolase class I"/>
    <property type="match status" value="1"/>
</dbReference>
<dbReference type="Pfam" id="PF00682">
    <property type="entry name" value="HMGL-like"/>
    <property type="match status" value="1"/>
</dbReference>
<evidence type="ECO:0000256" key="2">
    <source>
        <dbReference type="ARBA" id="ARBA00009405"/>
    </source>
</evidence>
<feature type="domain" description="Pyruvate carboxyltransferase" evidence="6">
    <location>
        <begin position="5"/>
        <end position="272"/>
    </location>
</feature>
<dbReference type="GO" id="GO:0006552">
    <property type="term" value="P:L-leucine catabolic process"/>
    <property type="evidence" value="ECO:0007669"/>
    <property type="project" value="TreeGrafter"/>
</dbReference>
<dbReference type="GO" id="GO:0004419">
    <property type="term" value="F:hydroxymethylglutaryl-CoA lyase activity"/>
    <property type="evidence" value="ECO:0007669"/>
    <property type="project" value="UniProtKB-EC"/>
</dbReference>
<dbReference type="OrthoDB" id="9784013at2"/>
<dbReference type="SUPFAM" id="SSF51569">
    <property type="entry name" value="Aldolase"/>
    <property type="match status" value="1"/>
</dbReference>
<dbReference type="PANTHER" id="PTHR42738">
    <property type="entry name" value="HYDROXYMETHYLGLUTARYL-COA LYASE"/>
    <property type="match status" value="1"/>
</dbReference>
<dbReference type="FunFam" id="3.20.20.70:FF:000201">
    <property type="entry name" value="Hydroxymethylglutaryl-CoA lyase"/>
    <property type="match status" value="1"/>
</dbReference>
<accession>A0A1M5QDD1</accession>
<dbReference type="EMBL" id="LT670817">
    <property type="protein sequence ID" value="SHH11739.1"/>
    <property type="molecule type" value="Genomic_DNA"/>
</dbReference>
<dbReference type="GO" id="GO:0046872">
    <property type="term" value="F:metal ion binding"/>
    <property type="evidence" value="ECO:0007669"/>
    <property type="project" value="UniProtKB-KW"/>
</dbReference>
<proteinExistence type="inferred from homology"/>
<protein>
    <recommendedName>
        <fullName evidence="3">hydroxymethylglutaryl-CoA lyase</fullName>
        <ecNumber evidence="3">4.1.3.4</ecNumber>
    </recommendedName>
</protein>
<dbReference type="InterPro" id="IPR043594">
    <property type="entry name" value="HMGL"/>
</dbReference>
<evidence type="ECO:0000313" key="7">
    <source>
        <dbReference type="EMBL" id="SHH11739.1"/>
    </source>
</evidence>
<dbReference type="PROSITE" id="PS50991">
    <property type="entry name" value="PYR_CT"/>
    <property type="match status" value="1"/>
</dbReference>
<dbReference type="Proteomes" id="UP000189796">
    <property type="component" value="Chromosome I"/>
</dbReference>
<evidence type="ECO:0000256" key="4">
    <source>
        <dbReference type="ARBA" id="ARBA00022723"/>
    </source>
</evidence>
<dbReference type="EC" id="4.1.3.4" evidence="3"/>
<comment type="pathway">
    <text evidence="1">Metabolic intermediate metabolism; (S)-3-hydroxy-3-methylglutaryl-CoA degradation; acetoacetate from (S)-3-hydroxy-3-methylglutaryl-CoA: step 1/1.</text>
</comment>
<dbReference type="InterPro" id="IPR013785">
    <property type="entry name" value="Aldolase_TIM"/>
</dbReference>
<dbReference type="CDD" id="cd07938">
    <property type="entry name" value="DRE_TIM_HMGL"/>
    <property type="match status" value="1"/>
</dbReference>
<evidence type="ECO:0000313" key="8">
    <source>
        <dbReference type="Proteomes" id="UP000189796"/>
    </source>
</evidence>
<evidence type="ECO:0000259" key="6">
    <source>
        <dbReference type="PROSITE" id="PS50991"/>
    </source>
</evidence>
<evidence type="ECO:0000256" key="3">
    <source>
        <dbReference type="ARBA" id="ARBA00012910"/>
    </source>
</evidence>
<dbReference type="AlphaFoldDB" id="A0A1M5QDD1"/>
<comment type="similarity">
    <text evidence="2">Belongs to the HMG-CoA lyase family.</text>
</comment>
<keyword evidence="4" id="KW-0479">Metal-binding</keyword>
<reference evidence="7 8" key="1">
    <citation type="submission" date="2016-11" db="EMBL/GenBank/DDBJ databases">
        <authorList>
            <person name="Jaros S."/>
            <person name="Januszkiewicz K."/>
            <person name="Wedrychowicz H."/>
        </authorList>
    </citation>
    <scope>NUCLEOTIDE SEQUENCE [LARGE SCALE GENOMIC DNA]</scope>
    <source>
        <strain evidence="7 8">GAS138</strain>
    </source>
</reference>
<dbReference type="GO" id="GO:0046951">
    <property type="term" value="P:ketone body biosynthetic process"/>
    <property type="evidence" value="ECO:0007669"/>
    <property type="project" value="TreeGrafter"/>
</dbReference>
<keyword evidence="5 7" id="KW-0456">Lyase</keyword>
<gene>
    <name evidence="7" type="ORF">SAMN05443248_3742</name>
</gene>
<dbReference type="PANTHER" id="PTHR42738:SF7">
    <property type="entry name" value="HYDROXYMETHYLGLUTARYL-COA LYASE"/>
    <property type="match status" value="1"/>
</dbReference>
<evidence type="ECO:0000256" key="5">
    <source>
        <dbReference type="ARBA" id="ARBA00023239"/>
    </source>
</evidence>
<name>A0A1M5QDD1_9BRAD</name>